<accession>A0A516Q231</accession>
<dbReference type="EMBL" id="CP041692">
    <property type="protein sequence ID" value="QDP97458.1"/>
    <property type="molecule type" value="Genomic_DNA"/>
</dbReference>
<keyword evidence="2" id="KW-0812">Transmembrane</keyword>
<gene>
    <name evidence="3" type="ORF">FOE78_17420</name>
</gene>
<keyword evidence="2" id="KW-0472">Membrane</keyword>
<reference evidence="3 4" key="1">
    <citation type="submission" date="2019-07" db="EMBL/GenBank/DDBJ databases">
        <title>Microlunatus dokdonensis sp. nov. isolated from the rhizospheric soil of the wild plant Elymus tsukushiensis.</title>
        <authorList>
            <person name="Ghim S.-Y."/>
            <person name="Hwang Y.-J."/>
            <person name="Son J.-S."/>
            <person name="Shin J.-H."/>
        </authorList>
    </citation>
    <scope>NUCLEOTIDE SEQUENCE [LARGE SCALE GENOMIC DNA]</scope>
    <source>
        <strain evidence="3 4">KUDC0627</strain>
    </source>
</reference>
<evidence type="ECO:0000313" key="4">
    <source>
        <dbReference type="Proteomes" id="UP000319263"/>
    </source>
</evidence>
<feature type="region of interest" description="Disordered" evidence="1">
    <location>
        <begin position="90"/>
        <end position="194"/>
    </location>
</feature>
<dbReference type="Proteomes" id="UP000319263">
    <property type="component" value="Chromosome"/>
</dbReference>
<sequence>MHPGRVRTRVRDVGAAHSARHEHANLITNAQPGASEDLKSRQIRYGLTMAFRVACFISMIWVPSPYRWFLLGAAVVLPYIAVIFANQADQRSDHSDFEKGAGEHRSIERGPRRQLDWAADPEEERERQEAEEQRRQAQAAGDGSERWTEAGAAEQPAADRFRSAEPHPWTTTGPPDDGSEPTDSDDGPTPRNHD</sequence>
<evidence type="ECO:0000256" key="1">
    <source>
        <dbReference type="SAM" id="MobiDB-lite"/>
    </source>
</evidence>
<dbReference type="OrthoDB" id="4229919at2"/>
<proteinExistence type="predicted"/>
<keyword evidence="2" id="KW-1133">Transmembrane helix</keyword>
<feature type="transmembrane region" description="Helical" evidence="2">
    <location>
        <begin position="68"/>
        <end position="85"/>
    </location>
</feature>
<name>A0A516Q231_9ACTN</name>
<organism evidence="3 4">
    <name type="scientific">Microlunatus elymi</name>
    <dbReference type="NCBI Taxonomy" id="2596828"/>
    <lineage>
        <taxon>Bacteria</taxon>
        <taxon>Bacillati</taxon>
        <taxon>Actinomycetota</taxon>
        <taxon>Actinomycetes</taxon>
        <taxon>Propionibacteriales</taxon>
        <taxon>Propionibacteriaceae</taxon>
        <taxon>Microlunatus</taxon>
    </lineage>
</organism>
<dbReference type="Pfam" id="PF11298">
    <property type="entry name" value="DUF3099"/>
    <property type="match status" value="1"/>
</dbReference>
<dbReference type="KEGG" id="mik:FOE78_17420"/>
<feature type="compositionally biased region" description="Basic and acidic residues" evidence="1">
    <location>
        <begin position="90"/>
        <end position="115"/>
    </location>
</feature>
<keyword evidence="4" id="KW-1185">Reference proteome</keyword>
<dbReference type="AlphaFoldDB" id="A0A516Q231"/>
<feature type="compositionally biased region" description="Basic and acidic residues" evidence="1">
    <location>
        <begin position="124"/>
        <end position="135"/>
    </location>
</feature>
<dbReference type="InterPro" id="IPR021449">
    <property type="entry name" value="DUF3099"/>
</dbReference>
<feature type="compositionally biased region" description="Acidic residues" evidence="1">
    <location>
        <begin position="177"/>
        <end position="186"/>
    </location>
</feature>
<protein>
    <submittedName>
        <fullName evidence="3">DUF3099 domain-containing protein</fullName>
    </submittedName>
</protein>
<evidence type="ECO:0000256" key="2">
    <source>
        <dbReference type="SAM" id="Phobius"/>
    </source>
</evidence>
<feature type="transmembrane region" description="Helical" evidence="2">
    <location>
        <begin position="45"/>
        <end position="62"/>
    </location>
</feature>
<evidence type="ECO:0000313" key="3">
    <source>
        <dbReference type="EMBL" id="QDP97458.1"/>
    </source>
</evidence>